<feature type="coiled-coil region" evidence="2">
    <location>
        <begin position="94"/>
        <end position="121"/>
    </location>
</feature>
<dbReference type="SUPFAM" id="SSF55136">
    <property type="entry name" value="Probable bacterial effector-binding domain"/>
    <property type="match status" value="1"/>
</dbReference>
<dbReference type="PANTHER" id="PTHR30204:SF97">
    <property type="entry name" value="MERR FAMILY REGULATORY PROTEIN"/>
    <property type="match status" value="1"/>
</dbReference>
<proteinExistence type="predicted"/>
<dbReference type="CDD" id="cd01107">
    <property type="entry name" value="HTH_BmrR"/>
    <property type="match status" value="1"/>
</dbReference>
<organism evidence="4 5">
    <name type="scientific">Ktedonosporobacter rubrisoli</name>
    <dbReference type="NCBI Taxonomy" id="2509675"/>
    <lineage>
        <taxon>Bacteria</taxon>
        <taxon>Bacillati</taxon>
        <taxon>Chloroflexota</taxon>
        <taxon>Ktedonobacteria</taxon>
        <taxon>Ktedonobacterales</taxon>
        <taxon>Ktedonosporobacteraceae</taxon>
        <taxon>Ktedonosporobacter</taxon>
    </lineage>
</organism>
<evidence type="ECO:0000256" key="2">
    <source>
        <dbReference type="SAM" id="Coils"/>
    </source>
</evidence>
<dbReference type="Pfam" id="PF13411">
    <property type="entry name" value="MerR_1"/>
    <property type="match status" value="1"/>
</dbReference>
<keyword evidence="5" id="KW-1185">Reference proteome</keyword>
<dbReference type="SUPFAM" id="SSF46955">
    <property type="entry name" value="Putative DNA-binding domain"/>
    <property type="match status" value="1"/>
</dbReference>
<dbReference type="SMART" id="SM00422">
    <property type="entry name" value="HTH_MERR"/>
    <property type="match status" value="1"/>
</dbReference>
<dbReference type="GO" id="GO:0003700">
    <property type="term" value="F:DNA-binding transcription factor activity"/>
    <property type="evidence" value="ECO:0007669"/>
    <property type="project" value="InterPro"/>
</dbReference>
<dbReference type="Gene3D" id="1.10.1660.10">
    <property type="match status" value="1"/>
</dbReference>
<keyword evidence="2" id="KW-0175">Coiled coil</keyword>
<keyword evidence="1" id="KW-0238">DNA-binding</keyword>
<accession>A0A4P6JYT8</accession>
<evidence type="ECO:0000313" key="4">
    <source>
        <dbReference type="EMBL" id="QBD80998.1"/>
    </source>
</evidence>
<dbReference type="PANTHER" id="PTHR30204">
    <property type="entry name" value="REDOX-CYCLING DRUG-SENSING TRANSCRIPTIONAL ACTIVATOR SOXR"/>
    <property type="match status" value="1"/>
</dbReference>
<dbReference type="GO" id="GO:0003677">
    <property type="term" value="F:DNA binding"/>
    <property type="evidence" value="ECO:0007669"/>
    <property type="project" value="UniProtKB-KW"/>
</dbReference>
<dbReference type="AlphaFoldDB" id="A0A4P6JYT8"/>
<dbReference type="Proteomes" id="UP000290365">
    <property type="component" value="Chromosome"/>
</dbReference>
<dbReference type="InterPro" id="IPR011256">
    <property type="entry name" value="Reg_factor_effector_dom_sf"/>
</dbReference>
<sequence>MSRKRRDEMLKIRDFARLAEVSMTTLRYYDEIGLLKPIRVDPETGYRYYTMDQLPHLHRILAFKELGLELTQIAELLNEGVSPEALQGMLRLRQAEVQQRIQAEQEQLVRIEARLRSLEQGGGLPAYEVVLKAVRPITAVSLGLTATDLAYQAHWADALDAMLKRCGITPVDHMLIIHGEYGDDGMPTSVEALAPVDERDADTLVTNSEGRLRRCILPAVPHVASTLHYGHPARVFSAYRALGTWMESNGYTIVGPRRKIRLRRGDNLDEALTEIQFPVEKAA</sequence>
<reference evidence="4 5" key="1">
    <citation type="submission" date="2019-01" db="EMBL/GenBank/DDBJ databases">
        <title>Ktedonosporobacter rubrisoli SCAWS-G2.</title>
        <authorList>
            <person name="Huang Y."/>
            <person name="Yan B."/>
        </authorList>
    </citation>
    <scope>NUCLEOTIDE SEQUENCE [LARGE SCALE GENOMIC DNA]</scope>
    <source>
        <strain evidence="4 5">SCAWS-G2</strain>
    </source>
</reference>
<gene>
    <name evidence="4" type="ORF">EPA93_35530</name>
</gene>
<dbReference type="EMBL" id="CP035758">
    <property type="protein sequence ID" value="QBD80998.1"/>
    <property type="molecule type" value="Genomic_DNA"/>
</dbReference>
<dbReference type="KEGG" id="kbs:EPA93_35530"/>
<dbReference type="PROSITE" id="PS50937">
    <property type="entry name" value="HTH_MERR_2"/>
    <property type="match status" value="1"/>
</dbReference>
<dbReference type="OrthoDB" id="9773308at2"/>
<dbReference type="Gene3D" id="3.20.80.10">
    <property type="entry name" value="Regulatory factor, effector binding domain"/>
    <property type="match status" value="1"/>
</dbReference>
<dbReference type="InterPro" id="IPR000551">
    <property type="entry name" value="MerR-type_HTH_dom"/>
</dbReference>
<evidence type="ECO:0000313" key="5">
    <source>
        <dbReference type="Proteomes" id="UP000290365"/>
    </source>
</evidence>
<name>A0A4P6JYT8_KTERU</name>
<feature type="domain" description="HTH merR-type" evidence="3">
    <location>
        <begin position="9"/>
        <end position="79"/>
    </location>
</feature>
<evidence type="ECO:0000256" key="1">
    <source>
        <dbReference type="ARBA" id="ARBA00023125"/>
    </source>
</evidence>
<dbReference type="InterPro" id="IPR009061">
    <property type="entry name" value="DNA-bd_dom_put_sf"/>
</dbReference>
<dbReference type="InterPro" id="IPR047057">
    <property type="entry name" value="MerR_fam"/>
</dbReference>
<protein>
    <submittedName>
        <fullName evidence="4">MerR family transcriptional regulator</fullName>
    </submittedName>
</protein>
<evidence type="ECO:0000259" key="3">
    <source>
        <dbReference type="PROSITE" id="PS50937"/>
    </source>
</evidence>